<comment type="caution">
    <text evidence="2">The sequence shown here is derived from an EMBL/GenBank/DDBJ whole genome shotgun (WGS) entry which is preliminary data.</text>
</comment>
<evidence type="ECO:0000313" key="3">
    <source>
        <dbReference type="Proteomes" id="UP000887013"/>
    </source>
</evidence>
<accession>A0A8X6NBT8</accession>
<sequence length="87" mass="9563">MVHLVSDAPHTPTPQRQIIKPSDGWMTLSVSVIFSGPRPHCPMGVPPSATLTVNRSVRIHPLDLNGTHLPTPKVEFVAVSSFFRSPW</sequence>
<organism evidence="2 3">
    <name type="scientific">Nephila pilipes</name>
    <name type="common">Giant wood spider</name>
    <name type="synonym">Nephila maculata</name>
    <dbReference type="NCBI Taxonomy" id="299642"/>
    <lineage>
        <taxon>Eukaryota</taxon>
        <taxon>Metazoa</taxon>
        <taxon>Ecdysozoa</taxon>
        <taxon>Arthropoda</taxon>
        <taxon>Chelicerata</taxon>
        <taxon>Arachnida</taxon>
        <taxon>Araneae</taxon>
        <taxon>Araneomorphae</taxon>
        <taxon>Entelegynae</taxon>
        <taxon>Araneoidea</taxon>
        <taxon>Nephilidae</taxon>
        <taxon>Nephila</taxon>
    </lineage>
</organism>
<name>A0A8X6NBT8_NEPPI</name>
<dbReference type="EMBL" id="BMAW01007823">
    <property type="protein sequence ID" value="GFT05568.1"/>
    <property type="molecule type" value="Genomic_DNA"/>
</dbReference>
<feature type="region of interest" description="Disordered" evidence="1">
    <location>
        <begin position="1"/>
        <end position="20"/>
    </location>
</feature>
<protein>
    <submittedName>
        <fullName evidence="2">Uncharacterized protein</fullName>
    </submittedName>
</protein>
<reference evidence="2" key="1">
    <citation type="submission" date="2020-08" db="EMBL/GenBank/DDBJ databases">
        <title>Multicomponent nature underlies the extraordinary mechanical properties of spider dragline silk.</title>
        <authorList>
            <person name="Kono N."/>
            <person name="Nakamura H."/>
            <person name="Mori M."/>
            <person name="Yoshida Y."/>
            <person name="Ohtoshi R."/>
            <person name="Malay A.D."/>
            <person name="Moran D.A.P."/>
            <person name="Tomita M."/>
            <person name="Numata K."/>
            <person name="Arakawa K."/>
        </authorList>
    </citation>
    <scope>NUCLEOTIDE SEQUENCE</scope>
</reference>
<dbReference type="AlphaFoldDB" id="A0A8X6NBT8"/>
<dbReference type="Proteomes" id="UP000887013">
    <property type="component" value="Unassembled WGS sequence"/>
</dbReference>
<keyword evidence="3" id="KW-1185">Reference proteome</keyword>
<proteinExistence type="predicted"/>
<evidence type="ECO:0000313" key="2">
    <source>
        <dbReference type="EMBL" id="GFT05568.1"/>
    </source>
</evidence>
<evidence type="ECO:0000256" key="1">
    <source>
        <dbReference type="SAM" id="MobiDB-lite"/>
    </source>
</evidence>
<gene>
    <name evidence="2" type="ORF">NPIL_394931</name>
</gene>